<organism evidence="1 2">
    <name type="scientific">Ameca splendens</name>
    <dbReference type="NCBI Taxonomy" id="208324"/>
    <lineage>
        <taxon>Eukaryota</taxon>
        <taxon>Metazoa</taxon>
        <taxon>Chordata</taxon>
        <taxon>Craniata</taxon>
        <taxon>Vertebrata</taxon>
        <taxon>Euteleostomi</taxon>
        <taxon>Actinopterygii</taxon>
        <taxon>Neopterygii</taxon>
        <taxon>Teleostei</taxon>
        <taxon>Neoteleostei</taxon>
        <taxon>Acanthomorphata</taxon>
        <taxon>Ovalentaria</taxon>
        <taxon>Atherinomorphae</taxon>
        <taxon>Cyprinodontiformes</taxon>
        <taxon>Goodeidae</taxon>
        <taxon>Ameca</taxon>
    </lineage>
</organism>
<gene>
    <name evidence="1" type="ORF">AMECASPLE_001154</name>
</gene>
<sequence length="279" mass="30504">MTGIPMTSQYTILARSRICCLFHCPPLEQHKERQGQGLPYTGLPCTGATEPSDHHQRARSLNFYKKYSEGITDSPKTYFLSAALREYGIASPCRGLSSGQTKPPTLPHNLTPFGPSSLLFIRTVNMSPAMMTDNSSNPTTAGMARVANSGRKTIAKEKEKATIQKYVAAEYGAVDPVTGVSDPQLSVPAWGGVFRSLLPVLRCLFSLLQILVPVKFWFHVLGCGLAPYLQNLASCSNSTFPVLDHHETKIPENLVTNLSYNNCGVFLNLASLNKTVKLL</sequence>
<comment type="caution">
    <text evidence="1">The sequence shown here is derived from an EMBL/GenBank/DDBJ whole genome shotgun (WGS) entry which is preliminary data.</text>
</comment>
<name>A0ABV0XYA6_9TELE</name>
<evidence type="ECO:0000313" key="2">
    <source>
        <dbReference type="Proteomes" id="UP001469553"/>
    </source>
</evidence>
<dbReference type="Proteomes" id="UP001469553">
    <property type="component" value="Unassembled WGS sequence"/>
</dbReference>
<reference evidence="1 2" key="1">
    <citation type="submission" date="2021-06" db="EMBL/GenBank/DDBJ databases">
        <authorList>
            <person name="Palmer J.M."/>
        </authorList>
    </citation>
    <scope>NUCLEOTIDE SEQUENCE [LARGE SCALE GENOMIC DNA]</scope>
    <source>
        <strain evidence="1 2">AS_MEX2019</strain>
        <tissue evidence="1">Muscle</tissue>
    </source>
</reference>
<proteinExistence type="predicted"/>
<protein>
    <submittedName>
        <fullName evidence="1">Uncharacterized protein</fullName>
    </submittedName>
</protein>
<evidence type="ECO:0000313" key="1">
    <source>
        <dbReference type="EMBL" id="MEQ2286308.1"/>
    </source>
</evidence>
<accession>A0ABV0XYA6</accession>
<dbReference type="EMBL" id="JAHRIP010018846">
    <property type="protein sequence ID" value="MEQ2286308.1"/>
    <property type="molecule type" value="Genomic_DNA"/>
</dbReference>
<keyword evidence="2" id="KW-1185">Reference proteome</keyword>